<name>A0A6P7IDI8_9TELE</name>
<keyword evidence="1" id="KW-1133">Transmembrane helix</keyword>
<feature type="transmembrane region" description="Helical" evidence="1">
    <location>
        <begin position="70"/>
        <end position="90"/>
    </location>
</feature>
<organism evidence="2 3">
    <name type="scientific">Parambassis ranga</name>
    <name type="common">Indian glassy fish</name>
    <dbReference type="NCBI Taxonomy" id="210632"/>
    <lineage>
        <taxon>Eukaryota</taxon>
        <taxon>Metazoa</taxon>
        <taxon>Chordata</taxon>
        <taxon>Craniata</taxon>
        <taxon>Vertebrata</taxon>
        <taxon>Euteleostomi</taxon>
        <taxon>Actinopterygii</taxon>
        <taxon>Neopterygii</taxon>
        <taxon>Teleostei</taxon>
        <taxon>Neoteleostei</taxon>
        <taxon>Acanthomorphata</taxon>
        <taxon>Ovalentaria</taxon>
        <taxon>Ambassidae</taxon>
        <taxon>Parambassis</taxon>
    </lineage>
</organism>
<evidence type="ECO:0000313" key="3">
    <source>
        <dbReference type="RefSeq" id="XP_028260957.1"/>
    </source>
</evidence>
<gene>
    <name evidence="3" type="primary">tmem240b</name>
</gene>
<evidence type="ECO:0000313" key="2">
    <source>
        <dbReference type="Proteomes" id="UP000515145"/>
    </source>
</evidence>
<dbReference type="OrthoDB" id="8826806at2759"/>
<evidence type="ECO:0000256" key="1">
    <source>
        <dbReference type="SAM" id="Phobius"/>
    </source>
</evidence>
<proteinExistence type="predicted"/>
<dbReference type="PANTHER" id="PTHR28666">
    <property type="entry name" value="TRANSMEMBRANE PROTEIN 240"/>
    <property type="match status" value="1"/>
</dbReference>
<dbReference type="CTD" id="100534922"/>
<accession>A0A6P7IDI8</accession>
<dbReference type="PANTHER" id="PTHR28666:SF1">
    <property type="entry name" value="TRANSMEMBRANE PROTEIN 240"/>
    <property type="match status" value="1"/>
</dbReference>
<dbReference type="GeneID" id="114435473"/>
<reference evidence="3" key="1">
    <citation type="submission" date="2025-08" db="UniProtKB">
        <authorList>
            <consortium name="RefSeq"/>
        </authorList>
    </citation>
    <scope>IDENTIFICATION</scope>
</reference>
<keyword evidence="1 3" id="KW-0812">Transmembrane</keyword>
<protein>
    <submittedName>
        <fullName evidence="3">Transmembrane protein 240</fullName>
    </submittedName>
</protein>
<keyword evidence="1" id="KW-0472">Membrane</keyword>
<dbReference type="InterPro" id="IPR027947">
    <property type="entry name" value="TMEM240"/>
</dbReference>
<keyword evidence="2" id="KW-1185">Reference proteome</keyword>
<sequence>MIFLSGMNALLDRFHNFILPFLRGEDRVCQCTCGSHQAYHVVPYHGALSMDSTQNYLRGHIMTQQESSMVVGLLLGLCISWFLLWLISVWNLTFKFWWTNQLNSE</sequence>
<dbReference type="Proteomes" id="UP000515145">
    <property type="component" value="Chromosome 5"/>
</dbReference>
<dbReference type="RefSeq" id="XP_028260957.1">
    <property type="nucleotide sequence ID" value="XM_028405156.1"/>
</dbReference>
<dbReference type="AlphaFoldDB" id="A0A6P7IDI8"/>
<dbReference type="InParanoid" id="A0A6P7IDI8"/>
<dbReference type="Pfam" id="PF15207">
    <property type="entry name" value="TMEM240"/>
    <property type="match status" value="1"/>
</dbReference>